<evidence type="ECO:0000256" key="7">
    <source>
        <dbReference type="ARBA" id="ARBA00023136"/>
    </source>
</evidence>
<dbReference type="AlphaFoldDB" id="A0A1W1UXZ2"/>
<evidence type="ECO:0000256" key="6">
    <source>
        <dbReference type="ARBA" id="ARBA00022989"/>
    </source>
</evidence>
<reference evidence="9 10" key="1">
    <citation type="submission" date="2017-04" db="EMBL/GenBank/DDBJ databases">
        <authorList>
            <person name="Afonso C.L."/>
            <person name="Miller P.J."/>
            <person name="Scott M.A."/>
            <person name="Spackman E."/>
            <person name="Goraichik I."/>
            <person name="Dimitrov K.M."/>
            <person name="Suarez D.L."/>
            <person name="Swayne D.E."/>
        </authorList>
    </citation>
    <scope>NUCLEOTIDE SEQUENCE [LARGE SCALE GENOMIC DNA]</scope>
    <source>
        <strain evidence="9 10">DSM 11270</strain>
    </source>
</reference>
<feature type="transmembrane region" description="Helical" evidence="8">
    <location>
        <begin position="12"/>
        <end position="31"/>
    </location>
</feature>
<dbReference type="NCBIfam" id="TIGR00912">
    <property type="entry name" value="2A0309"/>
    <property type="match status" value="1"/>
</dbReference>
<feature type="transmembrane region" description="Helical" evidence="8">
    <location>
        <begin position="300"/>
        <end position="320"/>
    </location>
</feature>
<dbReference type="RefSeq" id="WP_084052476.1">
    <property type="nucleotide sequence ID" value="NZ_FWWT01000012.1"/>
</dbReference>
<evidence type="ECO:0000313" key="9">
    <source>
        <dbReference type="EMBL" id="SMB85624.1"/>
    </source>
</evidence>
<evidence type="ECO:0000256" key="3">
    <source>
        <dbReference type="ARBA" id="ARBA00022448"/>
    </source>
</evidence>
<evidence type="ECO:0000256" key="1">
    <source>
        <dbReference type="ARBA" id="ARBA00004141"/>
    </source>
</evidence>
<organism evidence="9 10">
    <name type="scientific">Desulfonispora thiosulfatigenes DSM 11270</name>
    <dbReference type="NCBI Taxonomy" id="656914"/>
    <lineage>
        <taxon>Bacteria</taxon>
        <taxon>Bacillati</taxon>
        <taxon>Bacillota</taxon>
        <taxon>Clostridia</taxon>
        <taxon>Eubacteriales</taxon>
        <taxon>Peptococcaceae</taxon>
        <taxon>Desulfonispora</taxon>
    </lineage>
</organism>
<evidence type="ECO:0000256" key="4">
    <source>
        <dbReference type="ARBA" id="ARBA00022544"/>
    </source>
</evidence>
<feature type="transmembrane region" description="Helical" evidence="8">
    <location>
        <begin position="213"/>
        <end position="236"/>
    </location>
</feature>
<keyword evidence="6 8" id="KW-1133">Transmembrane helix</keyword>
<dbReference type="EMBL" id="FWWT01000012">
    <property type="protein sequence ID" value="SMB85624.1"/>
    <property type="molecule type" value="Genomic_DNA"/>
</dbReference>
<comment type="similarity">
    <text evidence="2">Belongs to the amino acid-polyamine-organocation (APC) superfamily. Spore germination protein (SGP) (TC 2.A.3.9) family.</text>
</comment>
<evidence type="ECO:0000256" key="8">
    <source>
        <dbReference type="SAM" id="Phobius"/>
    </source>
</evidence>
<dbReference type="Gene3D" id="1.20.1740.10">
    <property type="entry name" value="Amino acid/polyamine transporter I"/>
    <property type="match status" value="1"/>
</dbReference>
<feature type="transmembrane region" description="Helical" evidence="8">
    <location>
        <begin position="143"/>
        <end position="163"/>
    </location>
</feature>
<dbReference type="Pfam" id="PF03845">
    <property type="entry name" value="Spore_permease"/>
    <property type="match status" value="1"/>
</dbReference>
<dbReference type="GO" id="GO:0009847">
    <property type="term" value="P:spore germination"/>
    <property type="evidence" value="ECO:0007669"/>
    <property type="project" value="InterPro"/>
</dbReference>
<dbReference type="GO" id="GO:0016020">
    <property type="term" value="C:membrane"/>
    <property type="evidence" value="ECO:0007669"/>
    <property type="project" value="UniProtKB-SubCell"/>
</dbReference>
<accession>A0A1W1UXZ2</accession>
<dbReference type="PANTHER" id="PTHR34975:SF2">
    <property type="entry name" value="SPORE GERMINATION PROTEIN A2"/>
    <property type="match status" value="1"/>
</dbReference>
<keyword evidence="4" id="KW-0309">Germination</keyword>
<comment type="subcellular location">
    <subcellularLocation>
        <location evidence="1">Membrane</location>
        <topology evidence="1">Multi-pass membrane protein</topology>
    </subcellularLocation>
</comment>
<keyword evidence="3" id="KW-0813">Transport</keyword>
<feature type="transmembrane region" description="Helical" evidence="8">
    <location>
        <begin position="332"/>
        <end position="351"/>
    </location>
</feature>
<dbReference type="OrthoDB" id="1675410at2"/>
<feature type="transmembrane region" description="Helical" evidence="8">
    <location>
        <begin position="270"/>
        <end position="288"/>
    </location>
</feature>
<keyword evidence="7 8" id="KW-0472">Membrane</keyword>
<keyword evidence="10" id="KW-1185">Reference proteome</keyword>
<protein>
    <submittedName>
        <fullName evidence="9">Spore germination protein KB</fullName>
    </submittedName>
</protein>
<feature type="transmembrane region" description="Helical" evidence="8">
    <location>
        <begin position="183"/>
        <end position="201"/>
    </location>
</feature>
<dbReference type="InterPro" id="IPR004761">
    <property type="entry name" value="Spore_GerAB"/>
</dbReference>
<feature type="transmembrane region" description="Helical" evidence="8">
    <location>
        <begin position="77"/>
        <end position="95"/>
    </location>
</feature>
<evidence type="ECO:0000256" key="5">
    <source>
        <dbReference type="ARBA" id="ARBA00022692"/>
    </source>
</evidence>
<dbReference type="STRING" id="656914.SAMN00017405_1657"/>
<sequence>MQKEVISTEQAIKLIILFSVGSTSIFVPGLSAGKDSWLAVIVAFVMVLPMIMIFARIHANFPSKDLFEIIEICFGKFISKIILLIIIWYTFFWVSDVLINYGQYIQVTSLPKTPRVINMAILAVLCCWVLKQGIESLARWSYIFVYIPFVILVGISLLSITIMDVSNILPIFNNGYKPVLKGAFSVFSQPLTQIFVFTMVFSDFRKSNSSYRIYLTSLLIAGIYILIFTLINLLVLGEDAANSMSYPAYNMVRRIDVAQIFQRIEILESLSFILGGFVKISILLLCLSKGVTKLFNFKDYRFLLFPIMLLVLNLASFLYEDVISYKDFNNEIWPYYFLPFQVILPIIILGVSEIKKKKFK</sequence>
<proteinExistence type="inferred from homology"/>
<feature type="transmembrane region" description="Helical" evidence="8">
    <location>
        <begin position="37"/>
        <end position="57"/>
    </location>
</feature>
<gene>
    <name evidence="9" type="ORF">SAMN00017405_1657</name>
</gene>
<dbReference type="PANTHER" id="PTHR34975">
    <property type="entry name" value="SPORE GERMINATION PROTEIN A2"/>
    <property type="match status" value="1"/>
</dbReference>
<evidence type="ECO:0000313" key="10">
    <source>
        <dbReference type="Proteomes" id="UP000192731"/>
    </source>
</evidence>
<name>A0A1W1UXZ2_DESTI</name>
<feature type="transmembrane region" description="Helical" evidence="8">
    <location>
        <begin position="115"/>
        <end position="131"/>
    </location>
</feature>
<dbReference type="Proteomes" id="UP000192731">
    <property type="component" value="Unassembled WGS sequence"/>
</dbReference>
<keyword evidence="5 8" id="KW-0812">Transmembrane</keyword>
<evidence type="ECO:0000256" key="2">
    <source>
        <dbReference type="ARBA" id="ARBA00007998"/>
    </source>
</evidence>